<dbReference type="STRING" id="65357.A0A024GQ43"/>
<dbReference type="OrthoDB" id="428822at2759"/>
<evidence type="ECO:0000256" key="1">
    <source>
        <dbReference type="ARBA" id="ARBA00007894"/>
    </source>
</evidence>
<keyword evidence="11" id="KW-1185">Reference proteome</keyword>
<dbReference type="InterPro" id="IPR020058">
    <property type="entry name" value="Glu/Gln-tRNA-synth_Ib_cat-dom"/>
</dbReference>
<evidence type="ECO:0000256" key="5">
    <source>
        <dbReference type="ARBA" id="ARBA00022917"/>
    </source>
</evidence>
<keyword evidence="2 7" id="KW-0436">Ligase</keyword>
<reference evidence="10 11" key="1">
    <citation type="submission" date="2012-05" db="EMBL/GenBank/DDBJ databases">
        <title>Recombination and specialization in a pathogen metapopulation.</title>
        <authorList>
            <person name="Gardiner A."/>
            <person name="Kemen E."/>
            <person name="Schultz-Larsen T."/>
            <person name="MacLean D."/>
            <person name="Van Oosterhout C."/>
            <person name="Jones J.D.G."/>
        </authorList>
    </citation>
    <scope>NUCLEOTIDE SEQUENCE [LARGE SCALE GENOMIC DNA]</scope>
    <source>
        <strain evidence="10 11">Ac Nc2</strain>
    </source>
</reference>
<keyword evidence="3 7" id="KW-0547">Nucleotide-binding</keyword>
<accession>A0A024GQ43</accession>
<evidence type="ECO:0000256" key="4">
    <source>
        <dbReference type="ARBA" id="ARBA00022840"/>
    </source>
</evidence>
<dbReference type="GO" id="GO:0005524">
    <property type="term" value="F:ATP binding"/>
    <property type="evidence" value="ECO:0007669"/>
    <property type="project" value="UniProtKB-KW"/>
</dbReference>
<dbReference type="SUPFAM" id="SSF52374">
    <property type="entry name" value="Nucleotidylyl transferase"/>
    <property type="match status" value="1"/>
</dbReference>
<dbReference type="EMBL" id="CAIX01000227">
    <property type="protein sequence ID" value="CCI48450.1"/>
    <property type="molecule type" value="Genomic_DNA"/>
</dbReference>
<evidence type="ECO:0000313" key="10">
    <source>
        <dbReference type="EMBL" id="CCI48450.1"/>
    </source>
</evidence>
<evidence type="ECO:0000313" key="11">
    <source>
        <dbReference type="Proteomes" id="UP000053237"/>
    </source>
</evidence>
<evidence type="ECO:0000256" key="2">
    <source>
        <dbReference type="ARBA" id="ARBA00022598"/>
    </source>
</evidence>
<dbReference type="InterPro" id="IPR045462">
    <property type="entry name" value="aa-tRNA-synth_I_cd-bd"/>
</dbReference>
<dbReference type="PANTHER" id="PTHR43311:SF2">
    <property type="entry name" value="GLUTAMATE--TRNA LIGASE, MITOCHONDRIAL-RELATED"/>
    <property type="match status" value="1"/>
</dbReference>
<dbReference type="GO" id="GO:0006424">
    <property type="term" value="P:glutamyl-tRNA aminoacylation"/>
    <property type="evidence" value="ECO:0007669"/>
    <property type="project" value="InterPro"/>
</dbReference>
<dbReference type="SUPFAM" id="SSF48163">
    <property type="entry name" value="An anticodon-binding domain of class I aminoacyl-tRNA synthetases"/>
    <property type="match status" value="1"/>
</dbReference>
<proteinExistence type="inferred from homology"/>
<feature type="domain" description="Aminoacyl-tRNA synthetase class I anticodon-binding" evidence="9">
    <location>
        <begin position="547"/>
        <end position="593"/>
    </location>
</feature>
<dbReference type="Proteomes" id="UP000053237">
    <property type="component" value="Unassembled WGS sequence"/>
</dbReference>
<organism evidence="10 11">
    <name type="scientific">Albugo candida</name>
    <dbReference type="NCBI Taxonomy" id="65357"/>
    <lineage>
        <taxon>Eukaryota</taxon>
        <taxon>Sar</taxon>
        <taxon>Stramenopiles</taxon>
        <taxon>Oomycota</taxon>
        <taxon>Peronosporomycetes</taxon>
        <taxon>Albuginales</taxon>
        <taxon>Albuginaceae</taxon>
        <taxon>Albugo</taxon>
    </lineage>
</organism>
<sequence>METRSSPSMKELRAIAAERGLKYYLHLSKPELFSLLQRKEGGGSSTQRLDLNIGNTCCSKKSFASSSINKQWMKGRRWSLRLSLKKHSLKIGESSRNCAKMRKRPINTVDPITLDELGPHTFEITRANGSIVAYNVENLVQYILATGDFTEPETRVPFSDEDLARLDYKAKAAKLDKDSVVNAKKNKHIFDEQRIKRDGILALERCAGELITNMLNVIEGEDAEDGQLKLIIDLFPSFASVFNQLRKSDCHYAKQCMTHFHDFLIGPPNRPNVDRCGLLPASGHAYRCFCTSERLQKLRETQIRNGNATMYDRACLHLSEREIRNRLERGDTHTIRLKIPPGKTVVKDLLRGYVQFAHSTLDDQILLKSDGYPTYHLANVVDDHAMEISHVIRGEEWLPSTPKHILLYKALGISPPEFGHLGLLLNEDRSKLSKRQGDVAVEDFQRKGFIPSGLINFVALLGWNPAAGSTKEIFTLKELERQFSMSNVNKAGSIVNINRLKWINSRHIRSLFDEKQDAQDHEKEEIVSSILPYISPALHIKQEQLLNEFGIDYIRKAFDLMKERVYVLSDFVELCRPFFTAPDFQSQAAEKMKASYINGTSSRKNEISNPKR</sequence>
<dbReference type="InterPro" id="IPR008925">
    <property type="entry name" value="aa_tRNA-synth_I_cd-bd_sf"/>
</dbReference>
<dbReference type="InterPro" id="IPR014729">
    <property type="entry name" value="Rossmann-like_a/b/a_fold"/>
</dbReference>
<evidence type="ECO:0000256" key="3">
    <source>
        <dbReference type="ARBA" id="ARBA00022741"/>
    </source>
</evidence>
<name>A0A024GQ43_9STRA</name>
<keyword evidence="5 7" id="KW-0648">Protein biosynthesis</keyword>
<evidence type="ECO:0000259" key="8">
    <source>
        <dbReference type="Pfam" id="PF00749"/>
    </source>
</evidence>
<dbReference type="Pfam" id="PF19269">
    <property type="entry name" value="Anticodon_2"/>
    <property type="match status" value="1"/>
</dbReference>
<dbReference type="Pfam" id="PF00749">
    <property type="entry name" value="tRNA-synt_1c"/>
    <property type="match status" value="1"/>
</dbReference>
<feature type="domain" description="Glutamyl/glutaminyl-tRNA synthetase class Ib catalytic" evidence="8">
    <location>
        <begin position="281"/>
        <end position="502"/>
    </location>
</feature>
<protein>
    <submittedName>
        <fullName evidence="10">Uncharacterized protein</fullName>
    </submittedName>
</protein>
<dbReference type="NCBIfam" id="TIGR00464">
    <property type="entry name" value="gltX_bact"/>
    <property type="match status" value="1"/>
</dbReference>
<dbReference type="Gene3D" id="3.40.50.620">
    <property type="entry name" value="HUPs"/>
    <property type="match status" value="1"/>
</dbReference>
<dbReference type="InterPro" id="IPR004527">
    <property type="entry name" value="Glu-tRNA-ligase_bac/mito"/>
</dbReference>
<dbReference type="AlphaFoldDB" id="A0A024GQ43"/>
<evidence type="ECO:0000256" key="6">
    <source>
        <dbReference type="ARBA" id="ARBA00023146"/>
    </source>
</evidence>
<comment type="caution">
    <text evidence="10">The sequence shown here is derived from an EMBL/GenBank/DDBJ whole genome shotgun (WGS) entry which is preliminary data.</text>
</comment>
<dbReference type="GO" id="GO:0005739">
    <property type="term" value="C:mitochondrion"/>
    <property type="evidence" value="ECO:0007669"/>
    <property type="project" value="TreeGrafter"/>
</dbReference>
<evidence type="ECO:0000256" key="7">
    <source>
        <dbReference type="RuleBase" id="RU363037"/>
    </source>
</evidence>
<dbReference type="PANTHER" id="PTHR43311">
    <property type="entry name" value="GLUTAMATE--TRNA LIGASE"/>
    <property type="match status" value="1"/>
</dbReference>
<gene>
    <name evidence="10" type="ORF">BN9_095800</name>
</gene>
<dbReference type="GO" id="GO:0000049">
    <property type="term" value="F:tRNA binding"/>
    <property type="evidence" value="ECO:0007669"/>
    <property type="project" value="InterPro"/>
</dbReference>
<keyword evidence="6 7" id="KW-0030">Aminoacyl-tRNA synthetase</keyword>
<dbReference type="InterPro" id="IPR049940">
    <property type="entry name" value="GluQ/Sye"/>
</dbReference>
<dbReference type="GO" id="GO:0004818">
    <property type="term" value="F:glutamate-tRNA ligase activity"/>
    <property type="evidence" value="ECO:0007669"/>
    <property type="project" value="InterPro"/>
</dbReference>
<evidence type="ECO:0000259" key="9">
    <source>
        <dbReference type="Pfam" id="PF19269"/>
    </source>
</evidence>
<comment type="similarity">
    <text evidence="1">Belongs to the class-I aminoacyl-tRNA synthetase family. Glutamate--tRNA ligase type 1 subfamily.</text>
</comment>
<keyword evidence="4 7" id="KW-0067">ATP-binding</keyword>
<dbReference type="InParanoid" id="A0A024GQ43"/>